<evidence type="ECO:0000256" key="3">
    <source>
        <dbReference type="ARBA" id="ARBA00022448"/>
    </source>
</evidence>
<feature type="compositionally biased region" description="Low complexity" evidence="14">
    <location>
        <begin position="778"/>
        <end position="800"/>
    </location>
</feature>
<keyword evidence="7" id="KW-0915">Sodium</keyword>
<evidence type="ECO:0000256" key="11">
    <source>
        <dbReference type="ARBA" id="ARBA00023201"/>
    </source>
</evidence>
<keyword evidence="16" id="KW-1185">Reference proteome</keyword>
<evidence type="ECO:0000256" key="6">
    <source>
        <dbReference type="ARBA" id="ARBA00022989"/>
    </source>
</evidence>
<feature type="region of interest" description="Disordered" evidence="14">
    <location>
        <begin position="588"/>
        <end position="624"/>
    </location>
</feature>
<feature type="compositionally biased region" description="Low complexity" evidence="14">
    <location>
        <begin position="514"/>
        <end position="528"/>
    </location>
</feature>
<evidence type="ECO:0000256" key="8">
    <source>
        <dbReference type="ARBA" id="ARBA00023065"/>
    </source>
</evidence>
<feature type="compositionally biased region" description="Polar residues" evidence="14">
    <location>
        <begin position="588"/>
        <end position="604"/>
    </location>
</feature>
<feature type="compositionally biased region" description="Low complexity" evidence="14">
    <location>
        <begin position="438"/>
        <end position="459"/>
    </location>
</feature>
<feature type="compositionally biased region" description="Polar residues" evidence="14">
    <location>
        <begin position="372"/>
        <end position="437"/>
    </location>
</feature>
<dbReference type="Pfam" id="PF00858">
    <property type="entry name" value="ASC"/>
    <property type="match status" value="2"/>
</dbReference>
<evidence type="ECO:0000256" key="12">
    <source>
        <dbReference type="ARBA" id="ARBA00023303"/>
    </source>
</evidence>
<feature type="compositionally biased region" description="Polar residues" evidence="14">
    <location>
        <begin position="734"/>
        <end position="761"/>
    </location>
</feature>
<evidence type="ECO:0000256" key="7">
    <source>
        <dbReference type="ARBA" id="ARBA00023053"/>
    </source>
</evidence>
<protein>
    <submittedName>
        <fullName evidence="17">Uncharacterized protein</fullName>
    </submittedName>
</protein>
<evidence type="ECO:0000256" key="2">
    <source>
        <dbReference type="ARBA" id="ARBA00007193"/>
    </source>
</evidence>
<evidence type="ECO:0000256" key="14">
    <source>
        <dbReference type="SAM" id="MobiDB-lite"/>
    </source>
</evidence>
<dbReference type="Proteomes" id="UP000887578">
    <property type="component" value="Unplaced"/>
</dbReference>
<evidence type="ECO:0000256" key="13">
    <source>
        <dbReference type="RuleBase" id="RU000679"/>
    </source>
</evidence>
<comment type="similarity">
    <text evidence="2 13">Belongs to the amiloride-sensitive sodium channel (TC 1.A.6) family.</text>
</comment>
<sequence length="1381" mass="151328">MPSNMEIVNFCCEGSVLSQCKNIVRDKNKRWRLFWFAVFIVTLAAGLWYGSTAIQDYLSYPSHARFYMAEIQDLPFPAVTVCNLNPMDKNKNVFDKNIKELMILYRYYASLKTNNTSTPPKKEAMSSRFKRASGYTVYNVNFNGSECLQQTTTTAVTTTEEPTTTTDFTTTEEPTSVLTFTPEVTATATSTTVAPGTTTPTSVTTIISTAESTIASTSLGDVSTTISQPPNTEAFELTKITQPKTSDASVTSSLTISQTTDASAATTTNAQSTATTNTPTSDASTAAKQAQSSTSDASATTSASQPTTTDSSETTKLTESPTSDASATTMLTRLSTTNVAQQTTTLPQSPTTNAETTLIIIKSSTIDKSRFETTTLTQSPTTKNFKQTTMPHETSITDKSAVGTTTPLSKSPTTDESQSTTNLDHSPSDSSSKTTIELTQSPTTVTSTSKTLKILTTKPTTPPREKTESPIIDTAITAKATSATPTAEATAESTFTKTTPATLSTSTVAEVLPSSSHSANTAASTSTSETIPSKTTLTHPSSSSTVESSTTEHYTTALPSELVSEKVPPSTSIFKSTTSQPTLTHLSSAIKNESPTTANQTEEYTTIPSTKMTTTSLSKTTPSSTNSFENIFTLNQVTTSPTLPSEIQTTTVHSSIVSTTSNDDNKNDATTLEQNILLSSMSTTTANQMQTKRYATISYTIDTEDGITTTSLTGLITTVSHSSSTEKTEPLFETSATGPSISPMSAKTTHVSFGSTSSAAVPTNEKPNESTGSLLPRSSTSPSDDESVSSSSGKLSTTLSDVTRSRTFNSELITSTPSSTESTTPERIVFEIYTKKQINELETKYKINSTSTSRISLESKIQDRLVGMMRINQNGGYGIKDIIIQCTFDKDECDMDNDFVHVYDPWYGNCYTFNYDGKYGITRVGTDFGLKMLVFSNITEYMETSSRSGFKIVLHRQNYAPFPNSDGLYVKTGKRSTINVKYRSFDALPAPYGICQPDKNTTGYIYDGYYTAEGCLRSCYQHKIIENCSCADPRYPKPKGSNVSWCDGTNLKSFLCYANYLETQGDFVKVSSCYCPPGCHKHTFNHNIATSNWPIKREPFVTPLCNGYWPKTNIKCYDAYENNAAMIGISHFRLLYRKTLQEADYWWWDVFEMFMGNLGLFTGITCLAAFEFLEFFILLLWRPNWIAEEEEETDDNEMDENEMKEVPRKKDKKIYDSNMIEENSVDIPLPFIGHTSAIGLEHVPSMESEDANHYSATKTSLDIMNELESAEPNQSKSSSGVQLMQGSSLVDNQLGKYLNSLMFKPQIYPQNWRKYHPELPMEWGYNSPYSNNPGSSNDTTPMKFDEENDAGVSVSHASNADIRRRSSIKPKDTSTKSHDNK</sequence>
<evidence type="ECO:0000256" key="5">
    <source>
        <dbReference type="ARBA" id="ARBA00022692"/>
    </source>
</evidence>
<keyword evidence="8 13" id="KW-0406">Ion transport</keyword>
<dbReference type="WBParaSite" id="PDA_v2.g27720.t1">
    <property type="protein sequence ID" value="PDA_v2.g27720.t1"/>
    <property type="gene ID" value="PDA_v2.g27720"/>
</dbReference>
<keyword evidence="12 13" id="KW-0407">Ion channel</keyword>
<feature type="compositionally biased region" description="Polar residues" evidence="14">
    <location>
        <begin position="239"/>
        <end position="256"/>
    </location>
</feature>
<dbReference type="Gene3D" id="2.60.470.10">
    <property type="entry name" value="Acid-sensing ion channels like domains"/>
    <property type="match status" value="1"/>
</dbReference>
<feature type="region of interest" description="Disordered" evidence="14">
    <location>
        <begin position="1330"/>
        <end position="1381"/>
    </location>
</feature>
<evidence type="ECO:0000256" key="1">
    <source>
        <dbReference type="ARBA" id="ARBA00004141"/>
    </source>
</evidence>
<keyword evidence="5 13" id="KW-0812">Transmembrane</keyword>
<feature type="region of interest" description="Disordered" evidence="14">
    <location>
        <begin position="719"/>
        <end position="800"/>
    </location>
</feature>
<name>A0A914Q9D3_9BILA</name>
<keyword evidence="9 15" id="KW-0472">Membrane</keyword>
<dbReference type="GO" id="GO:0005886">
    <property type="term" value="C:plasma membrane"/>
    <property type="evidence" value="ECO:0007669"/>
    <property type="project" value="TreeGrafter"/>
</dbReference>
<evidence type="ECO:0000256" key="9">
    <source>
        <dbReference type="ARBA" id="ARBA00023136"/>
    </source>
</evidence>
<feature type="compositionally biased region" description="Low complexity" evidence="14">
    <location>
        <begin position="474"/>
        <end position="498"/>
    </location>
</feature>
<evidence type="ECO:0000313" key="16">
    <source>
        <dbReference type="Proteomes" id="UP000887578"/>
    </source>
</evidence>
<dbReference type="InterPro" id="IPR020903">
    <property type="entry name" value="ENaC_CS"/>
</dbReference>
<evidence type="ECO:0000256" key="4">
    <source>
        <dbReference type="ARBA" id="ARBA00022461"/>
    </source>
</evidence>
<dbReference type="PANTHER" id="PTHR11690">
    <property type="entry name" value="AMILORIDE-SENSITIVE SODIUM CHANNEL-RELATED"/>
    <property type="match status" value="1"/>
</dbReference>
<keyword evidence="10" id="KW-0325">Glycoprotein</keyword>
<evidence type="ECO:0000313" key="17">
    <source>
        <dbReference type="WBParaSite" id="PDA_v2.g27720.t1"/>
    </source>
</evidence>
<feature type="compositionally biased region" description="Low complexity" evidence="14">
    <location>
        <begin position="605"/>
        <end position="624"/>
    </location>
</feature>
<feature type="compositionally biased region" description="Polar residues" evidence="14">
    <location>
        <begin position="221"/>
        <end position="231"/>
    </location>
</feature>
<dbReference type="PANTHER" id="PTHR11690:SF248">
    <property type="entry name" value="PICKPOCKET 17, ISOFORM A"/>
    <property type="match status" value="1"/>
</dbReference>
<feature type="region of interest" description="Disordered" evidence="14">
    <location>
        <begin position="153"/>
        <end position="174"/>
    </location>
</feature>
<evidence type="ECO:0000256" key="10">
    <source>
        <dbReference type="ARBA" id="ARBA00023180"/>
    </source>
</evidence>
<dbReference type="InterPro" id="IPR001873">
    <property type="entry name" value="ENaC"/>
</dbReference>
<feature type="compositionally biased region" description="Low complexity" evidence="14">
    <location>
        <begin position="257"/>
        <end position="320"/>
    </location>
</feature>
<reference evidence="17" key="1">
    <citation type="submission" date="2022-11" db="UniProtKB">
        <authorList>
            <consortium name="WormBaseParasite"/>
        </authorList>
    </citation>
    <scope>IDENTIFICATION</scope>
</reference>
<feature type="region of interest" description="Disordered" evidence="14">
    <location>
        <begin position="221"/>
        <end position="328"/>
    </location>
</feature>
<feature type="compositionally biased region" description="Basic and acidic residues" evidence="14">
    <location>
        <begin position="1361"/>
        <end position="1381"/>
    </location>
</feature>
<keyword evidence="3 13" id="KW-0813">Transport</keyword>
<feature type="transmembrane region" description="Helical" evidence="15">
    <location>
        <begin position="33"/>
        <end position="51"/>
    </location>
</feature>
<feature type="region of interest" description="Disordered" evidence="14">
    <location>
        <begin position="510"/>
        <end position="565"/>
    </location>
</feature>
<organism evidence="16 17">
    <name type="scientific">Panagrolaimus davidi</name>
    <dbReference type="NCBI Taxonomy" id="227884"/>
    <lineage>
        <taxon>Eukaryota</taxon>
        <taxon>Metazoa</taxon>
        <taxon>Ecdysozoa</taxon>
        <taxon>Nematoda</taxon>
        <taxon>Chromadorea</taxon>
        <taxon>Rhabditida</taxon>
        <taxon>Tylenchina</taxon>
        <taxon>Panagrolaimomorpha</taxon>
        <taxon>Panagrolaimoidea</taxon>
        <taxon>Panagrolaimidae</taxon>
        <taxon>Panagrolaimus</taxon>
    </lineage>
</organism>
<keyword evidence="11 13" id="KW-0739">Sodium transport</keyword>
<keyword evidence="6 15" id="KW-1133">Transmembrane helix</keyword>
<proteinExistence type="inferred from homology"/>
<dbReference type="PROSITE" id="PS01206">
    <property type="entry name" value="ASC"/>
    <property type="match status" value="1"/>
</dbReference>
<keyword evidence="4 13" id="KW-0894">Sodium channel</keyword>
<feature type="region of interest" description="Disordered" evidence="14">
    <location>
        <begin position="371"/>
        <end position="498"/>
    </location>
</feature>
<comment type="subcellular location">
    <subcellularLocation>
        <location evidence="1">Membrane</location>
        <topology evidence="1">Multi-pass membrane protein</topology>
    </subcellularLocation>
</comment>
<accession>A0A914Q9D3</accession>
<dbReference type="GO" id="GO:0015280">
    <property type="term" value="F:ligand-gated sodium channel activity"/>
    <property type="evidence" value="ECO:0007669"/>
    <property type="project" value="TreeGrafter"/>
</dbReference>
<feature type="compositionally biased region" description="Low complexity" evidence="14">
    <location>
        <begin position="538"/>
        <end position="556"/>
    </location>
</feature>
<evidence type="ECO:0000256" key="15">
    <source>
        <dbReference type="SAM" id="Phobius"/>
    </source>
</evidence>